<dbReference type="InterPro" id="IPR001451">
    <property type="entry name" value="Hexapep"/>
</dbReference>
<evidence type="ECO:0000313" key="2">
    <source>
        <dbReference type="EMBL" id="UYW00506.1"/>
    </source>
</evidence>
<dbReference type="Pfam" id="PF00132">
    <property type="entry name" value="Hexapep"/>
    <property type="match status" value="1"/>
</dbReference>
<dbReference type="InterPro" id="IPR011004">
    <property type="entry name" value="Trimer_LpxA-like_sf"/>
</dbReference>
<dbReference type="RefSeq" id="WP_264432305.1">
    <property type="nucleotide sequence ID" value="NZ_CP081495.1"/>
</dbReference>
<dbReference type="PANTHER" id="PTHR43300:SF11">
    <property type="entry name" value="ACETYLTRANSFERASE RV3034C-RELATED"/>
    <property type="match status" value="1"/>
</dbReference>
<dbReference type="EMBL" id="CP081495">
    <property type="protein sequence ID" value="UYW00506.1"/>
    <property type="molecule type" value="Genomic_DNA"/>
</dbReference>
<dbReference type="CDD" id="cd03349">
    <property type="entry name" value="LbH_XAT"/>
    <property type="match status" value="1"/>
</dbReference>
<sequence>MRNAIKLKIRKILWKLLGVKYEEYLFNQRRITFLDDFKEAEIGDKSYNNGAKVWKWNSSSSLTIGKYCSIANDVNFILDSGNHDMFKITTYPLYDTFFNKNEKIRFNGEDFIYKDFKFNYKPKKDSIKIKNEVWIGAGVTILPGVTIGNGAVVLAGAVVSKSVDDYSVVAGVPAVHVKYRFSETIRKKMLLIAWWDWDEAKIRENVDDFNIEIEEFVKKYT</sequence>
<evidence type="ECO:0000313" key="3">
    <source>
        <dbReference type="Proteomes" id="UP001163328"/>
    </source>
</evidence>
<proteinExistence type="inferred from homology"/>
<name>A0ABY6LW89_9FLAO</name>
<keyword evidence="3" id="KW-1185">Reference proteome</keyword>
<accession>A0ABY6LW89</accession>
<protein>
    <submittedName>
        <fullName evidence="2">CatB-related O-acetyltransferase</fullName>
    </submittedName>
</protein>
<dbReference type="Gene3D" id="2.160.10.10">
    <property type="entry name" value="Hexapeptide repeat proteins"/>
    <property type="match status" value="1"/>
</dbReference>
<dbReference type="PANTHER" id="PTHR43300">
    <property type="entry name" value="ACETYLTRANSFERASE"/>
    <property type="match status" value="1"/>
</dbReference>
<dbReference type="Proteomes" id="UP001163328">
    <property type="component" value="Chromosome"/>
</dbReference>
<organism evidence="2 3">
    <name type="scientific">Flavobacterium agricola</name>
    <dbReference type="NCBI Taxonomy" id="2870839"/>
    <lineage>
        <taxon>Bacteria</taxon>
        <taxon>Pseudomonadati</taxon>
        <taxon>Bacteroidota</taxon>
        <taxon>Flavobacteriia</taxon>
        <taxon>Flavobacteriales</taxon>
        <taxon>Flavobacteriaceae</taxon>
        <taxon>Flavobacterium</taxon>
    </lineage>
</organism>
<comment type="similarity">
    <text evidence="1">Belongs to the transferase hexapeptide repeat family.</text>
</comment>
<dbReference type="SUPFAM" id="SSF51161">
    <property type="entry name" value="Trimeric LpxA-like enzymes"/>
    <property type="match status" value="1"/>
</dbReference>
<dbReference type="InterPro" id="IPR050179">
    <property type="entry name" value="Trans_hexapeptide_repeat"/>
</dbReference>
<evidence type="ECO:0000256" key="1">
    <source>
        <dbReference type="ARBA" id="ARBA00007274"/>
    </source>
</evidence>
<reference evidence="2" key="1">
    <citation type="submission" date="2021-08" db="EMBL/GenBank/DDBJ databases">
        <title>Flavobacterium sp. strain CC-SYL302.</title>
        <authorList>
            <person name="Lin S.-Y."/>
            <person name="Lee T.-H."/>
            <person name="Young C.-C."/>
        </authorList>
    </citation>
    <scope>NUCLEOTIDE SEQUENCE</scope>
    <source>
        <strain evidence="2">CC-SYL302</strain>
    </source>
</reference>
<gene>
    <name evidence="2" type="ORF">K5I29_08075</name>
</gene>